<reference evidence="4" key="1">
    <citation type="submission" date="2011-01" db="EMBL/GenBank/DDBJ databases">
        <title>Complete sequence of chromosome of Acidobacterium sp. MP5ACTX9.</title>
        <authorList>
            <consortium name="US DOE Joint Genome Institute"/>
            <person name="Lucas S."/>
            <person name="Copeland A."/>
            <person name="Lapidus A."/>
            <person name="Cheng J.-F."/>
            <person name="Goodwin L."/>
            <person name="Pitluck S."/>
            <person name="Teshima H."/>
            <person name="Detter J.C."/>
            <person name="Han C."/>
            <person name="Tapia R."/>
            <person name="Land M."/>
            <person name="Hauser L."/>
            <person name="Kyrpides N."/>
            <person name="Ivanova N."/>
            <person name="Ovchinnikova G."/>
            <person name="Pagani I."/>
            <person name="Rawat S.R."/>
            <person name="Mannisto M."/>
            <person name="Haggblom M.M."/>
            <person name="Woyke T."/>
        </authorList>
    </citation>
    <scope>NUCLEOTIDE SEQUENCE [LARGE SCALE GENOMIC DNA]</scope>
    <source>
        <strain evidence="4">MP5ACTX9</strain>
    </source>
</reference>
<dbReference type="STRING" id="1198114.AciX9_3240"/>
<accession>E8X1L6</accession>
<evidence type="ECO:0000259" key="2">
    <source>
        <dbReference type="Pfam" id="PF13490"/>
    </source>
</evidence>
<keyword evidence="4" id="KW-1185">Reference proteome</keyword>
<dbReference type="KEGG" id="acm:AciX9_3240"/>
<dbReference type="EMBL" id="CP002480">
    <property type="protein sequence ID" value="ADW70251.1"/>
    <property type="molecule type" value="Genomic_DNA"/>
</dbReference>
<evidence type="ECO:0000313" key="4">
    <source>
        <dbReference type="Proteomes" id="UP000000343"/>
    </source>
</evidence>
<dbReference type="eggNOG" id="COG5662">
    <property type="taxonomic scope" value="Bacteria"/>
</dbReference>
<feature type="domain" description="Putative zinc-finger" evidence="2">
    <location>
        <begin position="20"/>
        <end position="53"/>
    </location>
</feature>
<evidence type="ECO:0000313" key="3">
    <source>
        <dbReference type="EMBL" id="ADW70251.1"/>
    </source>
</evidence>
<feature type="compositionally biased region" description="Basic and acidic residues" evidence="1">
    <location>
        <begin position="298"/>
        <end position="308"/>
    </location>
</feature>
<evidence type="ECO:0000256" key="1">
    <source>
        <dbReference type="SAM" id="MobiDB-lite"/>
    </source>
</evidence>
<feature type="compositionally biased region" description="Basic and acidic residues" evidence="1">
    <location>
        <begin position="220"/>
        <end position="233"/>
    </location>
</feature>
<dbReference type="Pfam" id="PF13490">
    <property type="entry name" value="zf-HC2"/>
    <property type="match status" value="1"/>
</dbReference>
<sequence>MANMIQFDGFDGNKRSGTHCLACEEMLMDAVDGTLNAPDQTWFDRHIASCVTCSEMYADAQRGAAWLEMLKSPRPEPSTDLISRIMAQTSGNPVRVEADSVPEYSGDVWNTGATPFLVPTPIVLPVHTGNLLEFQPRSNNRSAFGRMLLEPRLAMTAAMAFFSIALTLNLMGVRLNELHTADLKPTNLKRSFYVTNAQAVRYFDSLRVVHVMESRVEDLRQQNEEREQMRRESPAAPQNDTQPEQKDEKKQEPGPGTSRREVPLSEKARYVMTNATVPNGKQRLGAFWTGVSASANDKNTDKRTGSWT</sequence>
<feature type="region of interest" description="Disordered" evidence="1">
    <location>
        <begin position="220"/>
        <end position="284"/>
    </location>
</feature>
<dbReference type="PaxDb" id="1198114-AciX9_3240"/>
<organism evidence="4">
    <name type="scientific">Granulicella tundricola (strain ATCC BAA-1859 / DSM 23138 / MP5ACTX9)</name>
    <dbReference type="NCBI Taxonomy" id="1198114"/>
    <lineage>
        <taxon>Bacteria</taxon>
        <taxon>Pseudomonadati</taxon>
        <taxon>Acidobacteriota</taxon>
        <taxon>Terriglobia</taxon>
        <taxon>Terriglobales</taxon>
        <taxon>Acidobacteriaceae</taxon>
        <taxon>Granulicella</taxon>
    </lineage>
</organism>
<name>E8X1L6_GRATM</name>
<dbReference type="RefSeq" id="WP_013581563.1">
    <property type="nucleotide sequence ID" value="NC_015064.1"/>
</dbReference>
<dbReference type="AlphaFoldDB" id="E8X1L6"/>
<gene>
    <name evidence="3" type="ordered locus">AciX9_3240</name>
</gene>
<dbReference type="InterPro" id="IPR027383">
    <property type="entry name" value="Znf_put"/>
</dbReference>
<protein>
    <recommendedName>
        <fullName evidence="2">Putative zinc-finger domain-containing protein</fullName>
    </recommendedName>
</protein>
<feature type="region of interest" description="Disordered" evidence="1">
    <location>
        <begin position="289"/>
        <end position="308"/>
    </location>
</feature>
<dbReference type="Proteomes" id="UP000000343">
    <property type="component" value="Chromosome"/>
</dbReference>
<dbReference type="HOGENOM" id="CLU_078474_0_0_0"/>
<feature type="compositionally biased region" description="Basic and acidic residues" evidence="1">
    <location>
        <begin position="243"/>
        <end position="269"/>
    </location>
</feature>
<proteinExistence type="predicted"/>